<evidence type="ECO:0000256" key="4">
    <source>
        <dbReference type="SAM" id="MobiDB-lite"/>
    </source>
</evidence>
<reference evidence="5 6" key="1">
    <citation type="journal article" date="2014" name="PLoS Genet.">
        <title>Phylogenetically driven sequencing of extremely halophilic archaea reveals strategies for static and dynamic osmo-response.</title>
        <authorList>
            <person name="Becker E.A."/>
            <person name="Seitzer P.M."/>
            <person name="Tritt A."/>
            <person name="Larsen D."/>
            <person name="Krusor M."/>
            <person name="Yao A.I."/>
            <person name="Wu D."/>
            <person name="Madern D."/>
            <person name="Eisen J.A."/>
            <person name="Darling A.E."/>
            <person name="Facciotti M.T."/>
        </authorList>
    </citation>
    <scope>NUCLEOTIDE SEQUENCE [LARGE SCALE GENOMIC DNA]</scope>
    <source>
        <strain evidence="5 6">ATCC BAA-1513</strain>
    </source>
</reference>
<dbReference type="InterPro" id="IPR050492">
    <property type="entry name" value="Bact_metal-bind_prot9"/>
</dbReference>
<keyword evidence="6" id="KW-1185">Reference proteome</keyword>
<dbReference type="EMBL" id="AOLK01000019">
    <property type="protein sequence ID" value="ELZ84808.1"/>
    <property type="molecule type" value="Genomic_DNA"/>
</dbReference>
<dbReference type="PANTHER" id="PTHR42953">
    <property type="entry name" value="HIGH-AFFINITY ZINC UPTAKE SYSTEM PROTEIN ZNUA-RELATED"/>
    <property type="match status" value="1"/>
</dbReference>
<proteinExistence type="inferred from homology"/>
<accession>M0HLY2</accession>
<feature type="compositionally biased region" description="Basic and acidic residues" evidence="4">
    <location>
        <begin position="126"/>
        <end position="227"/>
    </location>
</feature>
<evidence type="ECO:0000313" key="6">
    <source>
        <dbReference type="Proteomes" id="UP000011612"/>
    </source>
</evidence>
<evidence type="ECO:0000256" key="1">
    <source>
        <dbReference type="ARBA" id="ARBA00011028"/>
    </source>
</evidence>
<dbReference type="PANTHER" id="PTHR42953:SF3">
    <property type="entry name" value="HIGH-AFFINITY ZINC UPTAKE SYSTEM PROTEIN ZNUA"/>
    <property type="match status" value="1"/>
</dbReference>
<evidence type="ECO:0000256" key="3">
    <source>
        <dbReference type="ARBA" id="ARBA00022729"/>
    </source>
</evidence>
<dbReference type="OrthoDB" id="50488at2157"/>
<dbReference type="Proteomes" id="UP000011612">
    <property type="component" value="Unassembled WGS sequence"/>
</dbReference>
<protein>
    <submittedName>
        <fullName evidence="5">Periplasmic solute binding protein</fullName>
    </submittedName>
</protein>
<sequence>MRQQTRRGFVTTCAGTVAASLAGCLGSATGGDESADGTRAAASFFVFGDIARHVAGDVATAETLVPTGQHGHGWEPGPDVQGRVLQSDLFVHGMPEFQPWADDIRTSLDADGADVMSVDITADIDLHELGPDGGHAHGDHEEDHDEHESTHTEDHEEGHDDHEKNHDDDHTETHAHKESPDGHDEHNSSETDHHDTTAEHDHGESDDHDESDNHDSEEEHNHDHGNVDPHFWLDPTRVATATQTLRDAFQSIDDANADAYEANAAAYEETLSDLDAAFESGLESRTRDVVFVAGHNAYGYLEDRYDLTVVTLSGLSPDDDPTPRDIERAQATIDEHDIQYILADPLESDRAATQLVAETDATDTLPFTSIPGMTTEWTEQNWGYVDIMREVNLPSLRTALGAE</sequence>
<dbReference type="PATRIC" id="fig|1230453.4.peg.2442"/>
<dbReference type="RefSeq" id="WP_008324858.1">
    <property type="nucleotide sequence ID" value="NZ_AOLK01000019.1"/>
</dbReference>
<comment type="similarity">
    <text evidence="1">Belongs to the bacterial solute-binding protein 9 family.</text>
</comment>
<comment type="caution">
    <text evidence="5">The sequence shown here is derived from an EMBL/GenBank/DDBJ whole genome shotgun (WGS) entry which is preliminary data.</text>
</comment>
<dbReference type="GO" id="GO:0046872">
    <property type="term" value="F:metal ion binding"/>
    <property type="evidence" value="ECO:0007669"/>
    <property type="project" value="InterPro"/>
</dbReference>
<dbReference type="PROSITE" id="PS51318">
    <property type="entry name" value="TAT"/>
    <property type="match status" value="1"/>
</dbReference>
<dbReference type="STRING" id="1230453.C453_12356"/>
<dbReference type="Gene3D" id="3.40.50.1980">
    <property type="entry name" value="Nitrogenase molybdenum iron protein domain"/>
    <property type="match status" value="3"/>
</dbReference>
<gene>
    <name evidence="5" type="ORF">C453_12356</name>
</gene>
<keyword evidence="3" id="KW-0732">Signal</keyword>
<feature type="region of interest" description="Disordered" evidence="4">
    <location>
        <begin position="126"/>
        <end position="232"/>
    </location>
</feature>
<dbReference type="InterPro" id="IPR006127">
    <property type="entry name" value="ZnuA-like"/>
</dbReference>
<keyword evidence="2" id="KW-0813">Transport</keyword>
<dbReference type="PROSITE" id="PS51257">
    <property type="entry name" value="PROKAR_LIPOPROTEIN"/>
    <property type="match status" value="1"/>
</dbReference>
<dbReference type="GO" id="GO:0030001">
    <property type="term" value="P:metal ion transport"/>
    <property type="evidence" value="ECO:0007669"/>
    <property type="project" value="InterPro"/>
</dbReference>
<dbReference type="InterPro" id="IPR006311">
    <property type="entry name" value="TAT_signal"/>
</dbReference>
<name>M0HLY2_HALEO</name>
<dbReference type="AlphaFoldDB" id="M0HLY2"/>
<evidence type="ECO:0000313" key="5">
    <source>
        <dbReference type="EMBL" id="ELZ84808.1"/>
    </source>
</evidence>
<organism evidence="5 6">
    <name type="scientific">Haloferax elongans ATCC BAA-1513</name>
    <dbReference type="NCBI Taxonomy" id="1230453"/>
    <lineage>
        <taxon>Archaea</taxon>
        <taxon>Methanobacteriati</taxon>
        <taxon>Methanobacteriota</taxon>
        <taxon>Stenosarchaea group</taxon>
        <taxon>Halobacteria</taxon>
        <taxon>Halobacteriales</taxon>
        <taxon>Haloferacaceae</taxon>
        <taxon>Haloferax</taxon>
    </lineage>
</organism>
<dbReference type="Pfam" id="PF01297">
    <property type="entry name" value="ZnuA"/>
    <property type="match status" value="1"/>
</dbReference>
<dbReference type="SUPFAM" id="SSF53807">
    <property type="entry name" value="Helical backbone' metal receptor"/>
    <property type="match status" value="1"/>
</dbReference>
<evidence type="ECO:0000256" key="2">
    <source>
        <dbReference type="ARBA" id="ARBA00022448"/>
    </source>
</evidence>